<evidence type="ECO:0000313" key="2">
    <source>
        <dbReference type="EMBL" id="CAH4034268.1"/>
    </source>
</evidence>
<accession>A0A9P0XH29</accession>
<keyword evidence="3" id="KW-1185">Reference proteome</keyword>
<evidence type="ECO:0000256" key="1">
    <source>
        <dbReference type="SAM" id="MobiDB-lite"/>
    </source>
</evidence>
<feature type="compositionally biased region" description="Pro residues" evidence="1">
    <location>
        <begin position="41"/>
        <end position="52"/>
    </location>
</feature>
<proteinExistence type="predicted"/>
<organism evidence="2 3">
    <name type="scientific">Pieris brassicae</name>
    <name type="common">White butterfly</name>
    <name type="synonym">Large white butterfly</name>
    <dbReference type="NCBI Taxonomy" id="7116"/>
    <lineage>
        <taxon>Eukaryota</taxon>
        <taxon>Metazoa</taxon>
        <taxon>Ecdysozoa</taxon>
        <taxon>Arthropoda</taxon>
        <taxon>Hexapoda</taxon>
        <taxon>Insecta</taxon>
        <taxon>Pterygota</taxon>
        <taxon>Neoptera</taxon>
        <taxon>Endopterygota</taxon>
        <taxon>Lepidoptera</taxon>
        <taxon>Glossata</taxon>
        <taxon>Ditrysia</taxon>
        <taxon>Papilionoidea</taxon>
        <taxon>Pieridae</taxon>
        <taxon>Pierinae</taxon>
        <taxon>Pieris</taxon>
    </lineage>
</organism>
<comment type="caution">
    <text evidence="2">The sequence shown here is derived from an EMBL/GenBank/DDBJ whole genome shotgun (WGS) entry which is preliminary data.</text>
</comment>
<dbReference type="EMBL" id="CALOZG010000040">
    <property type="protein sequence ID" value="CAH4034268.1"/>
    <property type="molecule type" value="Genomic_DNA"/>
</dbReference>
<dbReference type="Proteomes" id="UP001152562">
    <property type="component" value="Unassembled WGS sequence"/>
</dbReference>
<gene>
    <name evidence="2" type="ORF">PIBRA_LOCUS10471</name>
</gene>
<reference evidence="2" key="1">
    <citation type="submission" date="2022-05" db="EMBL/GenBank/DDBJ databases">
        <authorList>
            <person name="Okamura Y."/>
        </authorList>
    </citation>
    <scope>NUCLEOTIDE SEQUENCE</scope>
</reference>
<sequence length="81" mass="8692">MGFDYVEGMECLSRRTEVLENFDGGEEEGSSIPEENRYAALPPPPPPLPAITPSPADALAEPGPSGLNQQGRASRVTRPNR</sequence>
<dbReference type="AlphaFoldDB" id="A0A9P0XH29"/>
<protein>
    <submittedName>
        <fullName evidence="2">Uncharacterized protein</fullName>
    </submittedName>
</protein>
<feature type="region of interest" description="Disordered" evidence="1">
    <location>
        <begin position="19"/>
        <end position="81"/>
    </location>
</feature>
<feature type="compositionally biased region" description="Polar residues" evidence="1">
    <location>
        <begin position="66"/>
        <end position="81"/>
    </location>
</feature>
<name>A0A9P0XH29_PIEBR</name>
<evidence type="ECO:0000313" key="3">
    <source>
        <dbReference type="Proteomes" id="UP001152562"/>
    </source>
</evidence>